<evidence type="ECO:0000313" key="2">
    <source>
        <dbReference type="Proteomes" id="UP000251721"/>
    </source>
</evidence>
<gene>
    <name evidence="1" type="primary">codA_1</name>
    <name evidence="1" type="ORF">NCTC13465_00305</name>
</gene>
<organism evidence="1 2">
    <name type="scientific">Klebsiella pneumoniae</name>
    <dbReference type="NCBI Taxonomy" id="573"/>
    <lineage>
        <taxon>Bacteria</taxon>
        <taxon>Pseudomonadati</taxon>
        <taxon>Pseudomonadota</taxon>
        <taxon>Gammaproteobacteria</taxon>
        <taxon>Enterobacterales</taxon>
        <taxon>Enterobacteriaceae</taxon>
        <taxon>Klebsiella/Raoultella group</taxon>
        <taxon>Klebsiella</taxon>
        <taxon>Klebsiella pneumoniae complex</taxon>
    </lineage>
</organism>
<dbReference type="EC" id="3.5.4.1" evidence="1"/>
<accession>A0A2X3GNC0</accession>
<proteinExistence type="predicted"/>
<dbReference type="GO" id="GO:0035888">
    <property type="term" value="F:isoguanine deaminase activity"/>
    <property type="evidence" value="ECO:0007669"/>
    <property type="project" value="TreeGrafter"/>
</dbReference>
<evidence type="ECO:0000313" key="1">
    <source>
        <dbReference type="EMBL" id="SQC36660.1"/>
    </source>
</evidence>
<dbReference type="InterPro" id="IPR032466">
    <property type="entry name" value="Metal_Hydrolase"/>
</dbReference>
<dbReference type="InterPro" id="IPR052349">
    <property type="entry name" value="Metallo-hydrolase_Enzymes"/>
</dbReference>
<dbReference type="Gene3D" id="3.20.20.140">
    <property type="entry name" value="Metal-dependent hydrolases"/>
    <property type="match status" value="1"/>
</dbReference>
<dbReference type="GO" id="GO:0004131">
    <property type="term" value="F:cytosine deaminase activity"/>
    <property type="evidence" value="ECO:0007669"/>
    <property type="project" value="UniProtKB-EC"/>
</dbReference>
<dbReference type="SUPFAM" id="SSF51338">
    <property type="entry name" value="Composite domain of metallo-dependent hydrolases"/>
    <property type="match status" value="1"/>
</dbReference>
<dbReference type="AlphaFoldDB" id="A0A2X3GNC0"/>
<dbReference type="Proteomes" id="UP000251721">
    <property type="component" value="Unassembled WGS sequence"/>
</dbReference>
<reference evidence="1 2" key="1">
    <citation type="submission" date="2018-06" db="EMBL/GenBank/DDBJ databases">
        <authorList>
            <consortium name="Pathogen Informatics"/>
            <person name="Doyle S."/>
        </authorList>
    </citation>
    <scope>NUCLEOTIDE SEQUENCE [LARGE SCALE GENOMIC DNA]</scope>
    <source>
        <strain evidence="1 2">NCTC13465</strain>
    </source>
</reference>
<keyword evidence="1" id="KW-0378">Hydrolase</keyword>
<dbReference type="PANTHER" id="PTHR32027:SF0">
    <property type="entry name" value="CYTOSINE DEAMINASE"/>
    <property type="match status" value="1"/>
</dbReference>
<dbReference type="InterPro" id="IPR011059">
    <property type="entry name" value="Metal-dep_hydrolase_composite"/>
</dbReference>
<sequence>MTFPSSCAPLVGISRARLPAWALPDGWPTRANGEPLLADLAFRDGRIAALTPTDQPTPGLWDLAGALTLPGLVEPHAHLDKTFTIERCRPAQAGLLAAIHAMHEDRRHWTRADIQRRASAALARAAANGVTHLRSHVDWFTADAPDAWQEIARLDTVGITLERVALVPLPLFREPAQAEAIARTVANSGERCLLGGFIHSSNWDATAMENLLCSAARWDLDLDLHIDEELSEVSQGLTWLADHLSATLFPGISAAATAARWPPAATNRRRRSCASWRRTASPLSLCR</sequence>
<dbReference type="EMBL" id="UAWQ01000002">
    <property type="protein sequence ID" value="SQC36660.1"/>
    <property type="molecule type" value="Genomic_DNA"/>
</dbReference>
<protein>
    <submittedName>
        <fullName evidence="1">Putative cytosine deaminase</fullName>
        <ecNumber evidence="1">3.5.4.1</ecNumber>
    </submittedName>
</protein>
<name>A0A2X3GNC0_KLEPN</name>
<dbReference type="PANTHER" id="PTHR32027">
    <property type="entry name" value="CYTOSINE DEAMINASE"/>
    <property type="match status" value="1"/>
</dbReference>
<dbReference type="SUPFAM" id="SSF51556">
    <property type="entry name" value="Metallo-dependent hydrolases"/>
    <property type="match status" value="1"/>
</dbReference>
<dbReference type="GO" id="GO:0006209">
    <property type="term" value="P:cytosine catabolic process"/>
    <property type="evidence" value="ECO:0007669"/>
    <property type="project" value="TreeGrafter"/>
</dbReference>